<keyword evidence="1" id="KW-0732">Signal</keyword>
<dbReference type="PROSITE" id="PS51257">
    <property type="entry name" value="PROKAR_LIPOPROTEIN"/>
    <property type="match status" value="1"/>
</dbReference>
<name>A0A2M7RKE3_9BACT</name>
<dbReference type="EMBL" id="PFMD01000024">
    <property type="protein sequence ID" value="PIY96931.1"/>
    <property type="molecule type" value="Genomic_DNA"/>
</dbReference>
<dbReference type="AlphaFoldDB" id="A0A2M7RKE3"/>
<dbReference type="Proteomes" id="UP000230779">
    <property type="component" value="Unassembled WGS sequence"/>
</dbReference>
<evidence type="ECO:0000313" key="3">
    <source>
        <dbReference type="Proteomes" id="UP000230779"/>
    </source>
</evidence>
<feature type="signal peptide" evidence="1">
    <location>
        <begin position="1"/>
        <end position="20"/>
    </location>
</feature>
<reference evidence="2 3" key="1">
    <citation type="submission" date="2017-09" db="EMBL/GenBank/DDBJ databases">
        <title>Depth-based differentiation of microbial function through sediment-hosted aquifers and enrichment of novel symbionts in the deep terrestrial subsurface.</title>
        <authorList>
            <person name="Probst A.J."/>
            <person name="Ladd B."/>
            <person name="Jarett J.K."/>
            <person name="Geller-Mcgrath D.E."/>
            <person name="Sieber C.M."/>
            <person name="Emerson J.B."/>
            <person name="Anantharaman K."/>
            <person name="Thomas B.C."/>
            <person name="Malmstrom R."/>
            <person name="Stieglmeier M."/>
            <person name="Klingl A."/>
            <person name="Woyke T."/>
            <person name="Ryan C.M."/>
            <person name="Banfield J.F."/>
        </authorList>
    </citation>
    <scope>NUCLEOTIDE SEQUENCE [LARGE SCALE GENOMIC DNA]</scope>
    <source>
        <strain evidence="2">CG_4_10_14_0_8_um_filter_42_10</strain>
    </source>
</reference>
<evidence type="ECO:0000256" key="1">
    <source>
        <dbReference type="SAM" id="SignalP"/>
    </source>
</evidence>
<evidence type="ECO:0000313" key="2">
    <source>
        <dbReference type="EMBL" id="PIY96931.1"/>
    </source>
</evidence>
<organism evidence="2 3">
    <name type="scientific">Candidatus Kerfeldbacteria bacterium CG_4_10_14_0_8_um_filter_42_10</name>
    <dbReference type="NCBI Taxonomy" id="2014248"/>
    <lineage>
        <taxon>Bacteria</taxon>
        <taxon>Candidatus Kerfeldiibacteriota</taxon>
    </lineage>
</organism>
<comment type="caution">
    <text evidence="2">The sequence shown here is derived from an EMBL/GenBank/DDBJ whole genome shotgun (WGS) entry which is preliminary data.</text>
</comment>
<protein>
    <submittedName>
        <fullName evidence="2">Uncharacterized protein</fullName>
    </submittedName>
</protein>
<sequence length="185" mass="21154">MKNVLTVLVLLIVASASLLLGCQKGDQQDIAVKQGQEYANSISRPEKIQTFSRLVGEYNRTVQLEMAAKTQDDQERAHMVQFYTFQYLAGYYWNVFYSSEREDFFADSSWHENLPSGMVLGPGGPLDSLEGNSLTTSDPRQDFENFLNYSFGEIDYQSMFAIVQDGSYLKLQEQIRQDLAQRFPK</sequence>
<gene>
    <name evidence="2" type="ORF">COY66_02045</name>
</gene>
<accession>A0A2M7RKE3</accession>
<proteinExistence type="predicted"/>
<feature type="chain" id="PRO_5014941576" evidence="1">
    <location>
        <begin position="21"/>
        <end position="185"/>
    </location>
</feature>